<name>A0A1R3JLW8_9ROSI</name>
<dbReference type="AlphaFoldDB" id="A0A1R3JLW8"/>
<keyword evidence="2" id="KW-1185">Reference proteome</keyword>
<dbReference type="EMBL" id="AWUE01015762">
    <property type="protein sequence ID" value="OMO95859.1"/>
    <property type="molecule type" value="Genomic_DNA"/>
</dbReference>
<comment type="caution">
    <text evidence="1">The sequence shown here is derived from an EMBL/GenBank/DDBJ whole genome shotgun (WGS) entry which is preliminary data.</text>
</comment>
<evidence type="ECO:0000313" key="1">
    <source>
        <dbReference type="EMBL" id="OMO95859.1"/>
    </source>
</evidence>
<sequence>MAAMELRFLFQFTALNLVWIQKRGLLTWLTEVPFQLLKANHKLTAHEVVSSVHYL</sequence>
<organism evidence="1 2">
    <name type="scientific">Corchorus olitorius</name>
    <dbReference type="NCBI Taxonomy" id="93759"/>
    <lineage>
        <taxon>Eukaryota</taxon>
        <taxon>Viridiplantae</taxon>
        <taxon>Streptophyta</taxon>
        <taxon>Embryophyta</taxon>
        <taxon>Tracheophyta</taxon>
        <taxon>Spermatophyta</taxon>
        <taxon>Magnoliopsida</taxon>
        <taxon>eudicotyledons</taxon>
        <taxon>Gunneridae</taxon>
        <taxon>Pentapetalae</taxon>
        <taxon>rosids</taxon>
        <taxon>malvids</taxon>
        <taxon>Malvales</taxon>
        <taxon>Malvaceae</taxon>
        <taxon>Grewioideae</taxon>
        <taxon>Apeibeae</taxon>
        <taxon>Corchorus</taxon>
    </lineage>
</organism>
<accession>A0A1R3JLW8</accession>
<dbReference type="Proteomes" id="UP000187203">
    <property type="component" value="Unassembled WGS sequence"/>
</dbReference>
<protein>
    <submittedName>
        <fullName evidence="1">Uncharacterized protein</fullName>
    </submittedName>
</protein>
<reference evidence="2" key="1">
    <citation type="submission" date="2013-09" db="EMBL/GenBank/DDBJ databases">
        <title>Corchorus olitorius genome sequencing.</title>
        <authorList>
            <person name="Alam M."/>
            <person name="Haque M.S."/>
            <person name="Islam M.S."/>
            <person name="Emdad E.M."/>
            <person name="Islam M.M."/>
            <person name="Ahmed B."/>
            <person name="Halim A."/>
            <person name="Hossen Q.M.M."/>
            <person name="Hossain M.Z."/>
            <person name="Ahmed R."/>
            <person name="Khan M.M."/>
            <person name="Islam R."/>
            <person name="Rashid M.M."/>
            <person name="Khan S.A."/>
            <person name="Rahman M.S."/>
            <person name="Alam M."/>
            <person name="Yahiya A.S."/>
            <person name="Khan M.S."/>
            <person name="Azam M.S."/>
            <person name="Haque T."/>
            <person name="Lashkar M.Z.H."/>
            <person name="Akhand A.I."/>
            <person name="Morshed G."/>
            <person name="Roy S."/>
            <person name="Uddin K.S."/>
            <person name="Rabeya T."/>
            <person name="Hossain A.S."/>
            <person name="Chowdhury A."/>
            <person name="Snigdha A.R."/>
            <person name="Mortoza M.S."/>
            <person name="Matin S.A."/>
            <person name="Hoque S.M.E."/>
            <person name="Islam M.K."/>
            <person name="Roy D.K."/>
            <person name="Haider R."/>
            <person name="Moosa M.M."/>
            <person name="Elias S.M."/>
            <person name="Hasan A.M."/>
            <person name="Jahan S."/>
            <person name="Shafiuddin M."/>
            <person name="Mahmood N."/>
            <person name="Shommy N.S."/>
        </authorList>
    </citation>
    <scope>NUCLEOTIDE SEQUENCE [LARGE SCALE GENOMIC DNA]</scope>
    <source>
        <strain evidence="2">cv. O-4</strain>
    </source>
</reference>
<proteinExistence type="predicted"/>
<gene>
    <name evidence="1" type="ORF">COLO4_15639</name>
</gene>
<evidence type="ECO:0000313" key="2">
    <source>
        <dbReference type="Proteomes" id="UP000187203"/>
    </source>
</evidence>